<evidence type="ECO:0000313" key="8">
    <source>
        <dbReference type="Proteomes" id="UP000280685"/>
    </source>
</evidence>
<dbReference type="InterPro" id="IPR041542">
    <property type="entry name" value="GH43_C2"/>
</dbReference>
<evidence type="ECO:0000256" key="4">
    <source>
        <dbReference type="RuleBase" id="RU361187"/>
    </source>
</evidence>
<keyword evidence="8" id="KW-1185">Reference proteome</keyword>
<evidence type="ECO:0000256" key="3">
    <source>
        <dbReference type="ARBA" id="ARBA00023295"/>
    </source>
</evidence>
<dbReference type="InterPro" id="IPR051795">
    <property type="entry name" value="Glycosyl_Hydrlase_43"/>
</dbReference>
<evidence type="ECO:0000259" key="6">
    <source>
        <dbReference type="Pfam" id="PF17851"/>
    </source>
</evidence>
<dbReference type="Proteomes" id="UP000280685">
    <property type="component" value="Chromosome 5"/>
</dbReference>
<keyword evidence="3 4" id="KW-0326">Glycosidase</keyword>
<reference evidence="7" key="1">
    <citation type="submission" date="2018-02" db="EMBL/GenBank/DDBJ databases">
        <authorList>
            <person name="Silar P."/>
        </authorList>
    </citation>
    <scope>NUCLEOTIDE SEQUENCE [LARGE SCALE GENOMIC DNA]</scope>
    <source>
        <strain evidence="7">T</strain>
    </source>
</reference>
<proteinExistence type="inferred from homology"/>
<dbReference type="PANTHER" id="PTHR42812">
    <property type="entry name" value="BETA-XYLOSIDASE"/>
    <property type="match status" value="1"/>
</dbReference>
<dbReference type="Gene3D" id="2.60.120.200">
    <property type="match status" value="1"/>
</dbReference>
<dbReference type="InterPro" id="IPR006710">
    <property type="entry name" value="Glyco_hydro_43"/>
</dbReference>
<dbReference type="EMBL" id="LR026968">
    <property type="protein sequence ID" value="VBB82153.1"/>
    <property type="molecule type" value="Genomic_DNA"/>
</dbReference>
<dbReference type="InterPro" id="IPR013320">
    <property type="entry name" value="ConA-like_dom_sf"/>
</dbReference>
<keyword evidence="2 4" id="KW-0378">Hydrolase</keyword>
<feature type="signal peptide" evidence="5">
    <location>
        <begin position="1"/>
        <end position="22"/>
    </location>
</feature>
<organism evidence="7 8">
    <name type="scientific">Podospora comata</name>
    <dbReference type="NCBI Taxonomy" id="48703"/>
    <lineage>
        <taxon>Eukaryota</taxon>
        <taxon>Fungi</taxon>
        <taxon>Dikarya</taxon>
        <taxon>Ascomycota</taxon>
        <taxon>Pezizomycotina</taxon>
        <taxon>Sordariomycetes</taxon>
        <taxon>Sordariomycetidae</taxon>
        <taxon>Sordariales</taxon>
        <taxon>Podosporaceae</taxon>
        <taxon>Podospora</taxon>
    </lineage>
</organism>
<dbReference type="Gene3D" id="2.115.10.20">
    <property type="entry name" value="Glycosyl hydrolase domain, family 43"/>
    <property type="match status" value="1"/>
</dbReference>
<protein>
    <submittedName>
        <fullName evidence="7">Glycoside Hydrolase Family 43</fullName>
    </submittedName>
</protein>
<dbReference type="Pfam" id="PF17851">
    <property type="entry name" value="GH43_C2"/>
    <property type="match status" value="1"/>
</dbReference>
<dbReference type="InterPro" id="IPR023296">
    <property type="entry name" value="Glyco_hydro_beta-prop_sf"/>
</dbReference>
<comment type="similarity">
    <text evidence="1 4">Belongs to the glycosyl hydrolase 43 family.</text>
</comment>
<dbReference type="SUPFAM" id="SSF49899">
    <property type="entry name" value="Concanavalin A-like lectins/glucanases"/>
    <property type="match status" value="1"/>
</dbReference>
<gene>
    <name evidence="7" type="ORF">PODCO_510430</name>
</gene>
<dbReference type="PANTHER" id="PTHR42812:SF15">
    <property type="entry name" value="HYDROLASE, PUTATIVE (AFU_ORTHOLOGUE AFUA_2G00930)-RELATED"/>
    <property type="match status" value="1"/>
</dbReference>
<dbReference type="Pfam" id="PF04616">
    <property type="entry name" value="Glyco_hydro_43"/>
    <property type="match status" value="1"/>
</dbReference>
<evidence type="ECO:0000256" key="5">
    <source>
        <dbReference type="SAM" id="SignalP"/>
    </source>
</evidence>
<feature type="chain" id="PRO_5045583397" evidence="5">
    <location>
        <begin position="23"/>
        <end position="544"/>
    </location>
</feature>
<evidence type="ECO:0000256" key="1">
    <source>
        <dbReference type="ARBA" id="ARBA00009865"/>
    </source>
</evidence>
<name>A0ABY6SFG8_PODCO</name>
<evidence type="ECO:0000256" key="2">
    <source>
        <dbReference type="ARBA" id="ARBA00022801"/>
    </source>
</evidence>
<evidence type="ECO:0000313" key="7">
    <source>
        <dbReference type="EMBL" id="VBB82153.1"/>
    </source>
</evidence>
<dbReference type="SUPFAM" id="SSF75005">
    <property type="entry name" value="Arabinanase/levansucrase/invertase"/>
    <property type="match status" value="1"/>
</dbReference>
<accession>A0ABY6SFG8</accession>
<dbReference type="GO" id="GO:0016787">
    <property type="term" value="F:hydrolase activity"/>
    <property type="evidence" value="ECO:0007669"/>
    <property type="project" value="UniProtKB-KW"/>
</dbReference>
<dbReference type="CDD" id="cd09001">
    <property type="entry name" value="GH43_FsAxh1-like"/>
    <property type="match status" value="1"/>
</dbReference>
<sequence>MFLHTLTTPLLLLLLLPRLALSQTTLTNPVIWQDHPDLDVFRIGHTFYYSSSTFAYSPGAPLLRSFDLANWEAVTHSVPYLNFSPANAYNLTSGSRAYVKGIWASTLRYRPSTDTFYWLGCIDGSKTHIWTSPGGNARQNGGEVPPQAWNWSPRPVISNCYYDAGLFFDDNDDSQAYVVYGNTQIRMAQLVVDQNGDLKEVRNQVVYTSGDMTLEGARLYKRNGEYYVWVTRPADAQFVLRGKSPWGPFERRVLVDRVGGPLSSAGFAHQGGIVDTEDGRWFYLGFLDAYPGGRIPVAAPLTWGGDGWPSVVRDGGNGWGRTYPLPVNTTRKVNVLGPRVDEFKGGKLGPEWEWNHNPDNGKWLLSDGLVLKTATVTGDLFAARNTLTHRIVGPKSRGTFRIDVGAMRDGDRAGAVLFRDKAAYIGIHKTGNTASIVMLDNLNLVEGSWTTSFTGRVAATGPSITGEIWFRIQADITPAFGTNTGRQVIFSYSTDGRTFTNLGPAFAMSNSWRYFTGYRYGVFNFATKALGGEVKVKSFAMEMV</sequence>
<keyword evidence="5" id="KW-0732">Signal</keyword>
<feature type="domain" description="Beta-xylosidase C-terminal Concanavalin A-like" evidence="6">
    <location>
        <begin position="341"/>
        <end position="540"/>
    </location>
</feature>